<dbReference type="AlphaFoldDB" id="A0A0F8Z6F1"/>
<protein>
    <submittedName>
        <fullName evidence="1">Uncharacterized protein</fullName>
    </submittedName>
</protein>
<comment type="caution">
    <text evidence="1">The sequence shown here is derived from an EMBL/GenBank/DDBJ whole genome shotgun (WGS) entry which is preliminary data.</text>
</comment>
<proteinExistence type="predicted"/>
<evidence type="ECO:0000313" key="1">
    <source>
        <dbReference type="EMBL" id="KKK89328.1"/>
    </source>
</evidence>
<organism evidence="1">
    <name type="scientific">marine sediment metagenome</name>
    <dbReference type="NCBI Taxonomy" id="412755"/>
    <lineage>
        <taxon>unclassified sequences</taxon>
        <taxon>metagenomes</taxon>
        <taxon>ecological metagenomes</taxon>
    </lineage>
</organism>
<feature type="non-terminal residue" evidence="1">
    <location>
        <position position="55"/>
    </location>
</feature>
<dbReference type="EMBL" id="LAZR01049581">
    <property type="protein sequence ID" value="KKK89328.1"/>
    <property type="molecule type" value="Genomic_DNA"/>
</dbReference>
<sequence length="55" mass="6287">MGEAEITGEDWQNKFVPDLLGGINLDSNTESMQDNQFLQLKNFIYHKKDIVKDTG</sequence>
<accession>A0A0F8Z6F1</accession>
<gene>
    <name evidence="1" type="ORF">LCGC14_2734240</name>
</gene>
<name>A0A0F8Z6F1_9ZZZZ</name>
<reference evidence="1" key="1">
    <citation type="journal article" date="2015" name="Nature">
        <title>Complex archaea that bridge the gap between prokaryotes and eukaryotes.</title>
        <authorList>
            <person name="Spang A."/>
            <person name="Saw J.H."/>
            <person name="Jorgensen S.L."/>
            <person name="Zaremba-Niedzwiedzka K."/>
            <person name="Martijn J."/>
            <person name="Lind A.E."/>
            <person name="van Eijk R."/>
            <person name="Schleper C."/>
            <person name="Guy L."/>
            <person name="Ettema T.J."/>
        </authorList>
    </citation>
    <scope>NUCLEOTIDE SEQUENCE</scope>
</reference>